<dbReference type="Proteomes" id="UP000184383">
    <property type="component" value="Unassembled WGS sequence"/>
</dbReference>
<dbReference type="SMART" id="SM00847">
    <property type="entry name" value="HA2"/>
    <property type="match status" value="1"/>
</dbReference>
<evidence type="ECO:0000313" key="6">
    <source>
        <dbReference type="Proteomes" id="UP000184383"/>
    </source>
</evidence>
<dbReference type="EMBL" id="KV878214">
    <property type="protein sequence ID" value="OJJ33147.1"/>
    <property type="molecule type" value="Genomic_DNA"/>
</dbReference>
<dbReference type="InterPro" id="IPR048333">
    <property type="entry name" value="HA2_WH"/>
</dbReference>
<keyword evidence="1" id="KW-0547">Nucleotide-binding</keyword>
<dbReference type="Gene3D" id="3.40.50.300">
    <property type="entry name" value="P-loop containing nucleotide triphosphate hydrolases"/>
    <property type="match status" value="1"/>
</dbReference>
<reference evidence="6" key="1">
    <citation type="journal article" date="2017" name="Genome Biol.">
        <title>Comparative genomics reveals high biological diversity and specific adaptations in the industrially and medically important fungal genus Aspergillus.</title>
        <authorList>
            <person name="de Vries R.P."/>
            <person name="Riley R."/>
            <person name="Wiebenga A."/>
            <person name="Aguilar-Osorio G."/>
            <person name="Amillis S."/>
            <person name="Uchima C.A."/>
            <person name="Anderluh G."/>
            <person name="Asadollahi M."/>
            <person name="Askin M."/>
            <person name="Barry K."/>
            <person name="Battaglia E."/>
            <person name="Bayram O."/>
            <person name="Benocci T."/>
            <person name="Braus-Stromeyer S.A."/>
            <person name="Caldana C."/>
            <person name="Canovas D."/>
            <person name="Cerqueira G.C."/>
            <person name="Chen F."/>
            <person name="Chen W."/>
            <person name="Choi C."/>
            <person name="Clum A."/>
            <person name="Dos Santos R.A."/>
            <person name="Damasio A.R."/>
            <person name="Diallinas G."/>
            <person name="Emri T."/>
            <person name="Fekete E."/>
            <person name="Flipphi M."/>
            <person name="Freyberg S."/>
            <person name="Gallo A."/>
            <person name="Gournas C."/>
            <person name="Habgood R."/>
            <person name="Hainaut M."/>
            <person name="Harispe M.L."/>
            <person name="Henrissat B."/>
            <person name="Hilden K.S."/>
            <person name="Hope R."/>
            <person name="Hossain A."/>
            <person name="Karabika E."/>
            <person name="Karaffa L."/>
            <person name="Karanyi Z."/>
            <person name="Krasevec N."/>
            <person name="Kuo A."/>
            <person name="Kusch H."/>
            <person name="LaButti K."/>
            <person name="Lagendijk E.L."/>
            <person name="Lapidus A."/>
            <person name="Levasseur A."/>
            <person name="Lindquist E."/>
            <person name="Lipzen A."/>
            <person name="Logrieco A.F."/>
            <person name="MacCabe A."/>
            <person name="Maekelae M.R."/>
            <person name="Malavazi I."/>
            <person name="Melin P."/>
            <person name="Meyer V."/>
            <person name="Mielnichuk N."/>
            <person name="Miskei M."/>
            <person name="Molnar A.P."/>
            <person name="Mule G."/>
            <person name="Ngan C.Y."/>
            <person name="Orejas M."/>
            <person name="Orosz E."/>
            <person name="Ouedraogo J.P."/>
            <person name="Overkamp K.M."/>
            <person name="Park H.-S."/>
            <person name="Perrone G."/>
            <person name="Piumi F."/>
            <person name="Punt P.J."/>
            <person name="Ram A.F."/>
            <person name="Ramon A."/>
            <person name="Rauscher S."/>
            <person name="Record E."/>
            <person name="Riano-Pachon D.M."/>
            <person name="Robert V."/>
            <person name="Roehrig J."/>
            <person name="Ruller R."/>
            <person name="Salamov A."/>
            <person name="Salih N.S."/>
            <person name="Samson R.A."/>
            <person name="Sandor E."/>
            <person name="Sanguinetti M."/>
            <person name="Schuetze T."/>
            <person name="Sepcic K."/>
            <person name="Shelest E."/>
            <person name="Sherlock G."/>
            <person name="Sophianopoulou V."/>
            <person name="Squina F.M."/>
            <person name="Sun H."/>
            <person name="Susca A."/>
            <person name="Todd R.B."/>
            <person name="Tsang A."/>
            <person name="Unkles S.E."/>
            <person name="van de Wiele N."/>
            <person name="van Rossen-Uffink D."/>
            <person name="Oliveira J.V."/>
            <person name="Vesth T.C."/>
            <person name="Visser J."/>
            <person name="Yu J.-H."/>
            <person name="Zhou M."/>
            <person name="Andersen M.R."/>
            <person name="Archer D.B."/>
            <person name="Baker S.E."/>
            <person name="Benoit I."/>
            <person name="Brakhage A.A."/>
            <person name="Braus G.H."/>
            <person name="Fischer R."/>
            <person name="Frisvad J.C."/>
            <person name="Goldman G.H."/>
            <person name="Houbraken J."/>
            <person name="Oakley B."/>
            <person name="Pocsi I."/>
            <person name="Scazzocchio C."/>
            <person name="Seiboth B."/>
            <person name="vanKuyk P.A."/>
            <person name="Wortman J."/>
            <person name="Dyer P.S."/>
            <person name="Grigoriev I.V."/>
        </authorList>
    </citation>
    <scope>NUCLEOTIDE SEQUENCE [LARGE SCALE GENOMIC DNA]</scope>
    <source>
        <strain evidence="6">DTO 134E9</strain>
    </source>
</reference>
<dbReference type="SUPFAM" id="SSF52540">
    <property type="entry name" value="P-loop containing nucleoside triphosphate hydrolases"/>
    <property type="match status" value="1"/>
</dbReference>
<evidence type="ECO:0000313" key="5">
    <source>
        <dbReference type="EMBL" id="OJJ33147.1"/>
    </source>
</evidence>
<proteinExistence type="predicted"/>
<dbReference type="PANTHER" id="PTHR18934:SF145">
    <property type="entry name" value="ATP-DEPENDENT RNA HELICASE DHX57-RELATED"/>
    <property type="match status" value="1"/>
</dbReference>
<dbReference type="GO" id="GO:0004386">
    <property type="term" value="F:helicase activity"/>
    <property type="evidence" value="ECO:0007669"/>
    <property type="project" value="TreeGrafter"/>
</dbReference>
<dbReference type="GO" id="GO:0005524">
    <property type="term" value="F:ATP binding"/>
    <property type="evidence" value="ECO:0007669"/>
    <property type="project" value="UniProtKB-KW"/>
</dbReference>
<dbReference type="SMART" id="SM00490">
    <property type="entry name" value="HELICc"/>
    <property type="match status" value="1"/>
</dbReference>
<dbReference type="GO" id="GO:0003723">
    <property type="term" value="F:RNA binding"/>
    <property type="evidence" value="ECO:0007669"/>
    <property type="project" value="TreeGrafter"/>
</dbReference>
<dbReference type="GeneID" id="63754400"/>
<dbReference type="PANTHER" id="PTHR18934">
    <property type="entry name" value="ATP-DEPENDENT RNA HELICASE"/>
    <property type="match status" value="1"/>
</dbReference>
<keyword evidence="6" id="KW-1185">Reference proteome</keyword>
<evidence type="ECO:0000256" key="2">
    <source>
        <dbReference type="ARBA" id="ARBA00022840"/>
    </source>
</evidence>
<organism evidence="5 6">
    <name type="scientific">Aspergillus wentii DTO 134E9</name>
    <dbReference type="NCBI Taxonomy" id="1073089"/>
    <lineage>
        <taxon>Eukaryota</taxon>
        <taxon>Fungi</taxon>
        <taxon>Dikarya</taxon>
        <taxon>Ascomycota</taxon>
        <taxon>Pezizomycotina</taxon>
        <taxon>Eurotiomycetes</taxon>
        <taxon>Eurotiomycetidae</taxon>
        <taxon>Eurotiales</taxon>
        <taxon>Aspergillaceae</taxon>
        <taxon>Aspergillus</taxon>
        <taxon>Aspergillus subgen. Cremei</taxon>
    </lineage>
</organism>
<dbReference type="OrthoDB" id="5600252at2759"/>
<evidence type="ECO:0000259" key="4">
    <source>
        <dbReference type="PROSITE" id="PS51194"/>
    </source>
</evidence>
<dbReference type="Pfam" id="PF00271">
    <property type="entry name" value="Helicase_C"/>
    <property type="match status" value="1"/>
</dbReference>
<dbReference type="InterPro" id="IPR027417">
    <property type="entry name" value="P-loop_NTPase"/>
</dbReference>
<evidence type="ECO:0000256" key="3">
    <source>
        <dbReference type="SAM" id="MobiDB-lite"/>
    </source>
</evidence>
<feature type="domain" description="Helicase C-terminal" evidence="4">
    <location>
        <begin position="148"/>
        <end position="323"/>
    </location>
</feature>
<dbReference type="Gene3D" id="1.20.120.1080">
    <property type="match status" value="1"/>
</dbReference>
<dbReference type="AlphaFoldDB" id="A0A1L9RE54"/>
<dbReference type="VEuPathDB" id="FungiDB:ASPWEDRAFT_610383"/>
<evidence type="ECO:0000256" key="1">
    <source>
        <dbReference type="ARBA" id="ARBA00022741"/>
    </source>
</evidence>
<accession>A0A1L9RE54</accession>
<dbReference type="STRING" id="1073089.A0A1L9RE54"/>
<feature type="compositionally biased region" description="Basic and acidic residues" evidence="3">
    <location>
        <begin position="117"/>
        <end position="126"/>
    </location>
</feature>
<dbReference type="RefSeq" id="XP_040686824.1">
    <property type="nucleotide sequence ID" value="XM_040838552.1"/>
</dbReference>
<keyword evidence="2" id="KW-0067">ATP-binding</keyword>
<dbReference type="InterPro" id="IPR001650">
    <property type="entry name" value="Helicase_C-like"/>
</dbReference>
<feature type="region of interest" description="Disordered" evidence="3">
    <location>
        <begin position="106"/>
        <end position="131"/>
    </location>
</feature>
<name>A0A1L9RE54_ASPWE</name>
<dbReference type="PROSITE" id="PS51194">
    <property type="entry name" value="HELICASE_CTER"/>
    <property type="match status" value="1"/>
</dbReference>
<dbReference type="CDD" id="cd18791">
    <property type="entry name" value="SF2_C_RHA"/>
    <property type="match status" value="1"/>
</dbReference>
<dbReference type="Pfam" id="PF04408">
    <property type="entry name" value="WHD_HA2"/>
    <property type="match status" value="1"/>
</dbReference>
<gene>
    <name evidence="5" type="ORF">ASPWEDRAFT_610383</name>
</gene>
<sequence length="711" mass="79885">MLLLKRYIGQRQAIGANVPKVVVMSATLDIDLFASYFQNRSSDGNLMPAPHVIIPGRTFAVRKHYLQDVLDSLSRVYSADVLGSLLNEESEMKYYLDRCKVQLHTNLPKPENQGSSREQEDSEKAVSKSPSDIIREEDSFVPLGLICAVIGYIFSTTKGGSILIFLPGIRYINAVTDFLRKYERLLGFDFSDEARFKILHLHSSLPEGQVELLGSVPSGCRRIILSTDIAETSITVPDVKFVIDPGKSHQNVYDPQSRYNRLACSWISRSSAAQRAGRAGRVQEGEYFALFTKEMHESMRIDRTPEIVRSDLQSACLLAKKLADIPAREFLLGCIQPPPDSLVELAVRNLQALQALDEQGNITALGRLLSGLPFDPSLAKLVLLGIIFRCLDPLLIVASLGSEMALMDLTPLSEQRKEALKIRQEYSRNTWSDHMSNINLFKATRDIYFQKGHRPAFEFAKSHFIQFTKFIEGLKVGQHVVTFLRINGHLPPSSGGDTIQFGGSELNMNSWRIPLIKSLLLHTLYPNLAAPLLVPKRYRTEKEEKVALNNTSVNSNLSTDSLLFFQRKKQSIFDGFFLMHDTSHVTPLAASLFGGRLQAIDGRIYVDSWLDFEIKVSGGPMEIQHAAKVVIEFRKALDKALMAAFETLATSERGFHAGQPMYFPNMTRDVIFNTLSNTIIDVLDRDFDPEYTRKRITAPAKWEPLRKPSPS</sequence>
<protein>
    <recommendedName>
        <fullName evidence="4">Helicase C-terminal domain-containing protein</fullName>
    </recommendedName>
</protein>
<dbReference type="InterPro" id="IPR007502">
    <property type="entry name" value="Helicase-assoc_dom"/>
</dbReference>